<name>A0A023BB98_GRENI</name>
<dbReference type="GeneID" id="22911256"/>
<evidence type="ECO:0000313" key="2">
    <source>
        <dbReference type="Proteomes" id="UP000019763"/>
    </source>
</evidence>
<reference evidence="1" key="1">
    <citation type="submission" date="2013-12" db="EMBL/GenBank/DDBJ databases">
        <authorList>
            <person name="Omoto C.K."/>
            <person name="Sibley D."/>
            <person name="Venepally P."/>
            <person name="Hadjithomas M."/>
            <person name="Karamycheva S."/>
            <person name="Brunk B."/>
            <person name="Roos D."/>
            <person name="Caler E."/>
            <person name="Lorenzi H."/>
        </authorList>
    </citation>
    <scope>NUCLEOTIDE SEQUENCE</scope>
</reference>
<evidence type="ECO:0000313" key="1">
    <source>
        <dbReference type="EMBL" id="EZG79052.1"/>
    </source>
</evidence>
<accession>A0A023BB98</accession>
<proteinExistence type="predicted"/>
<organism evidence="1 2">
    <name type="scientific">Gregarina niphandrodes</name>
    <name type="common">Septate eugregarine</name>
    <dbReference type="NCBI Taxonomy" id="110365"/>
    <lineage>
        <taxon>Eukaryota</taxon>
        <taxon>Sar</taxon>
        <taxon>Alveolata</taxon>
        <taxon>Apicomplexa</taxon>
        <taxon>Conoidasida</taxon>
        <taxon>Gregarinasina</taxon>
        <taxon>Eugregarinorida</taxon>
        <taxon>Gregarinidae</taxon>
        <taxon>Gregarina</taxon>
    </lineage>
</organism>
<dbReference type="AlphaFoldDB" id="A0A023BB98"/>
<keyword evidence="2" id="KW-1185">Reference proteome</keyword>
<dbReference type="Proteomes" id="UP000019763">
    <property type="component" value="Unassembled WGS sequence"/>
</dbReference>
<dbReference type="RefSeq" id="XP_011129136.1">
    <property type="nucleotide sequence ID" value="XM_011130834.1"/>
</dbReference>
<dbReference type="VEuPathDB" id="CryptoDB:GNI_029660"/>
<dbReference type="EMBL" id="AFNH02000223">
    <property type="protein sequence ID" value="EZG79052.1"/>
    <property type="molecule type" value="Genomic_DNA"/>
</dbReference>
<protein>
    <submittedName>
        <fullName evidence="1">Uncharacterized protein</fullName>
    </submittedName>
</protein>
<comment type="caution">
    <text evidence="1">The sequence shown here is derived from an EMBL/GenBank/DDBJ whole genome shotgun (WGS) entry which is preliminary data.</text>
</comment>
<sequence>MSETEVEQLGSPRFIRTGNHRAALPEGLSPNSPDPDSLDENDLSLLVERLGKPLSYASIGYWNDELVKIAYEEERRSIQLHYLDPAEAGDWSRDRVKRAINAAISLLEDDQLATRLNWMFVCPNHTYAETVRTRFAAYANSANLVAQRQLFVHMVTEDSGPQAILNLFLRQRHPGRRGARDLTITSHTLLQSAPYFFPQDVDVVIDMGLQTVSTKFPWNNQLQYNITSQLTSDDLLTRTAAAGRFSGRRLTRLANGRRKEGDDVDVEYFVCASEDMISDSTSTVGSPSSANASLIIPSLLMSLLRPSTGGNIDKNVGGEVMDGVGSIYGKLVLPKLPFAPVVEGVLQLLANTGCVNGIGGLVETRCYNFMGWLGLLEDEWLAALMTNSEEAGCVGEAAAISAMLLKCPHPFEETRSGVSKIDRLRLNQLYFAVSEGDFMTLGNVLFEFSQHDQQWCRSHGLKWQQLTDAQMYHCQLVEFYKSKTGAKVPSNALEIAKVLTNTFLPSMAELRADNEYRLIRHTLFPGMKNNLPCSNEDIVIHLAQDSVAHVQPCLPSKITFWKGVADGTILSSEVGVSKRMDMSDSLKWPVFVSHYHRVGA</sequence>
<gene>
    <name evidence="1" type="ORF">GNI_029660</name>
</gene>